<dbReference type="Pfam" id="PF12146">
    <property type="entry name" value="Hydrolase_4"/>
    <property type="match status" value="1"/>
</dbReference>
<dbReference type="InterPro" id="IPR051044">
    <property type="entry name" value="MAG_DAG_Lipase"/>
</dbReference>
<dbReference type="PANTHER" id="PTHR11614">
    <property type="entry name" value="PHOSPHOLIPASE-RELATED"/>
    <property type="match status" value="1"/>
</dbReference>
<gene>
    <name evidence="2" type="ORF">TOT_040000877</name>
</gene>
<sequence>MTMNCKLSLDLSSTESENFYFWKENIYKLVNYHYVPKQPCKLFRVFHNNQLLWESDGGSFCTKVIVCRSEGQPLLLHISFVSDGLKEVSYFVNRRAIERDSSSESERVRRPKPEATLSDIPSKCTHYTDADVLENNEYLSKEIFKADLSSKHGQVCPDQLQFNGQHTSNQCVDLNARSDADLAACLDGQSVFEEVKEEAALEWVKISSQNFYLRFHRLVESSQVLQELELVITKPNEKKVFVNKSSKLLVDVYVPGVGYKINAVKDGRKDVWRATSPNFRCSTVFAHPKASYSYLHLVIEGYLDPGMDLDTVLAGVNGSPEGSGAGFGSRYARYFGVSRRLFGPVSEPSDESNANKASSNEYVTRMGSEGLKMTYGTRRGPEPQNGSKYFKTDLFFKKSFMRWNRISRSAYFGYFELDFGRTGLNNEVCNLDKDLYCYYYKKIQLSLDELSEAFRGMEQQLDVSEPTQSARNSYSQSEEVDDLGHLNECFYIVKNHFHTITNVCVTPRPGFILKEVQLEKLRLTSGYSEYILYLNLHYYMGDLASFYLILSTNSGENALYFLKKDGLWVSVSFTQYMRSFSNYTYVTGAERTTYLQELGPLGGVNVAGSELNGAANVVSLNSADLSNTYNMTKLGSAEKQNAEVGGTTLNRSLSMMSTMKSVGTGFESALNSGRMGRTYSMLSTKSTSRSSSFSLANRGVVLSSSHFARLRNNLKTLKANLSIIRLKMANLPGVRGIAGLTSGGKLGFTKRRGLRNSGRLSARLSERASGRVTNPSQMKNIKLSDLLKKRPREEPFMGKIFTSSFRNKKNLLIKTYFSPAENYSNPRRVFRHRLQPDHLSAWGGEVLGSGSRDFTAARLNSASASYDELSAASLLSSVNGWSQATSNFPERTLCMPLSPASNLRAAWSNRTMRWAEGRVTRRTRLRDRLWKLHRGLGNPFAASGFDTSLPSSRRFGPTRAFHSARLFSARAIGNSEKNVILVGGLASTFLESFMTVNVNKFLQKNSYLNLNPYLSHVPKYNVLAVTTKEVSTTEALILDGGYVVCANNYIGSGLTLSDSTTDSTPNAHSAGTTSSRNAQYLLSKRYYRKYGELFNSSSYYGDDLLDVFRSFSYTGSFVELLNKMGYNVYSMDLQSHGLSEGARDLKCFAEKYEDYVDDLLQYVSIVKSGRFFDHGQTSSDTLAGGVRPRPGKYVLVGFSMGANIAVQAIVNHVSASSSCVNCAMTNPNLVDKFLSLNGMYNIKEQCGRVGRHLYPFLSGITSLFIPTKPSPGSLSRMYSDSFRVYNLFNDAYYYVFKHRHLKVLQIFKACDAVFEKFKRYPKDLKTFILHSTSDNRCHVTGANTFYEHIKNGRNEYIQIDSNFHTIVNYEFLGLMGDILSKILV</sequence>
<dbReference type="SUPFAM" id="SSF53474">
    <property type="entry name" value="alpha/beta-Hydrolases"/>
    <property type="match status" value="1"/>
</dbReference>
<dbReference type="InterPro" id="IPR007480">
    <property type="entry name" value="DUF529"/>
</dbReference>
<dbReference type="VEuPathDB" id="PiroplasmaDB:TOT_040000877"/>
<dbReference type="Proteomes" id="UP000003786">
    <property type="component" value="Chromosome 4"/>
</dbReference>
<dbReference type="STRING" id="869250.J7MF83"/>
<dbReference type="GeneID" id="20716907"/>
<dbReference type="RefSeq" id="XP_009692810.1">
    <property type="nucleotide sequence ID" value="XM_009694515.1"/>
</dbReference>
<dbReference type="eggNOG" id="ENOG502TN5K">
    <property type="taxonomic scope" value="Eukaryota"/>
</dbReference>
<accession>J7MF83</accession>
<dbReference type="EMBL" id="AP011949">
    <property type="protein sequence ID" value="BAM42509.1"/>
    <property type="molecule type" value="Genomic_DNA"/>
</dbReference>
<organism evidence="2 3">
    <name type="scientific">Theileria orientalis strain Shintoku</name>
    <dbReference type="NCBI Taxonomy" id="869250"/>
    <lineage>
        <taxon>Eukaryota</taxon>
        <taxon>Sar</taxon>
        <taxon>Alveolata</taxon>
        <taxon>Apicomplexa</taxon>
        <taxon>Aconoidasida</taxon>
        <taxon>Piroplasmida</taxon>
        <taxon>Theileriidae</taxon>
        <taxon>Theileria</taxon>
    </lineage>
</organism>
<feature type="domain" description="Serine aminopeptidase S33" evidence="1">
    <location>
        <begin position="1116"/>
        <end position="1368"/>
    </location>
</feature>
<dbReference type="KEGG" id="tot:TOT_040000877"/>
<dbReference type="Gene3D" id="3.40.50.1820">
    <property type="entry name" value="alpha/beta hydrolase"/>
    <property type="match status" value="1"/>
</dbReference>
<dbReference type="OMA" id="CITAFAY"/>
<protein>
    <recommendedName>
        <fullName evidence="1">Serine aminopeptidase S33 domain-containing protein</fullName>
    </recommendedName>
</protein>
<name>J7MF83_THEOR</name>
<reference evidence="2 3" key="1">
    <citation type="journal article" date="2012" name="MBio">
        <title>Comparative genome analysis of three eukaryotic parasites with differing abilities to transform leukocytes reveals key mediators of Theileria-induced leukocyte transformation.</title>
        <authorList>
            <person name="Hayashida K."/>
            <person name="Hara Y."/>
            <person name="Abe T."/>
            <person name="Yamasaki C."/>
            <person name="Toyoda A."/>
            <person name="Kosuge T."/>
            <person name="Suzuki Y."/>
            <person name="Sato Y."/>
            <person name="Kawashima S."/>
            <person name="Katayama T."/>
            <person name="Wakaguri H."/>
            <person name="Inoue N."/>
            <person name="Homma K."/>
            <person name="Tada-Umezaki M."/>
            <person name="Yagi Y."/>
            <person name="Fujii Y."/>
            <person name="Habara T."/>
            <person name="Kanehisa M."/>
            <person name="Watanabe H."/>
            <person name="Ito K."/>
            <person name="Gojobori T."/>
            <person name="Sugawara H."/>
            <person name="Imanishi T."/>
            <person name="Weir W."/>
            <person name="Gardner M."/>
            <person name="Pain A."/>
            <person name="Shiels B."/>
            <person name="Hattori M."/>
            <person name="Nene V."/>
            <person name="Sugimoto C."/>
        </authorList>
    </citation>
    <scope>NUCLEOTIDE SEQUENCE [LARGE SCALE GENOMIC DNA]</scope>
    <source>
        <strain evidence="2 3">Shintoku</strain>
    </source>
</reference>
<dbReference type="Pfam" id="PF04385">
    <property type="entry name" value="FAINT"/>
    <property type="match status" value="1"/>
</dbReference>
<dbReference type="OrthoDB" id="2498029at2759"/>
<dbReference type="InterPro" id="IPR022742">
    <property type="entry name" value="Hydrolase_4"/>
</dbReference>
<evidence type="ECO:0000313" key="3">
    <source>
        <dbReference type="Proteomes" id="UP000003786"/>
    </source>
</evidence>
<dbReference type="InterPro" id="IPR029058">
    <property type="entry name" value="AB_hydrolase_fold"/>
</dbReference>
<evidence type="ECO:0000313" key="2">
    <source>
        <dbReference type="EMBL" id="BAM42509.1"/>
    </source>
</evidence>
<proteinExistence type="predicted"/>
<evidence type="ECO:0000259" key="1">
    <source>
        <dbReference type="Pfam" id="PF12146"/>
    </source>
</evidence>
<keyword evidence="3" id="KW-1185">Reference proteome</keyword>